<dbReference type="AlphaFoldDB" id="A0A0B5D6M7"/>
<dbReference type="HOGENOM" id="CLU_069623_0_1_11"/>
<name>A0A0B5D6M7_9CORY</name>
<dbReference type="RefSeq" id="WP_040084615.1">
    <property type="nucleotide sequence ID" value="NZ_BCSU01000008.1"/>
</dbReference>
<dbReference type="InterPro" id="IPR037523">
    <property type="entry name" value="VOC_core"/>
</dbReference>
<dbReference type="Proteomes" id="UP000031524">
    <property type="component" value="Chromosome"/>
</dbReference>
<dbReference type="PROSITE" id="PS51819">
    <property type="entry name" value="VOC"/>
    <property type="match status" value="2"/>
</dbReference>
<dbReference type="PANTHER" id="PTHR33993">
    <property type="entry name" value="GLYOXALASE-RELATED"/>
    <property type="match status" value="1"/>
</dbReference>
<dbReference type="Gene3D" id="3.10.180.10">
    <property type="entry name" value="2,3-Dihydroxybiphenyl 1,2-Dioxygenase, domain 1"/>
    <property type="match status" value="2"/>
</dbReference>
<dbReference type="InterPro" id="IPR029068">
    <property type="entry name" value="Glyas_Bleomycin-R_OHBP_Dase"/>
</dbReference>
<organism evidence="2 3">
    <name type="scientific">Corynebacterium humireducens NBRC 106098 = DSM 45392</name>
    <dbReference type="NCBI Taxonomy" id="1223515"/>
    <lineage>
        <taxon>Bacteria</taxon>
        <taxon>Bacillati</taxon>
        <taxon>Actinomycetota</taxon>
        <taxon>Actinomycetes</taxon>
        <taxon>Mycobacteriales</taxon>
        <taxon>Corynebacteriaceae</taxon>
        <taxon>Corynebacterium</taxon>
    </lineage>
</organism>
<dbReference type="OrthoDB" id="9793039at2"/>
<evidence type="ECO:0000313" key="2">
    <source>
        <dbReference type="EMBL" id="AJE31983.1"/>
    </source>
</evidence>
<dbReference type="EMBL" id="CP005286">
    <property type="protein sequence ID" value="AJE31983.1"/>
    <property type="molecule type" value="Genomic_DNA"/>
</dbReference>
<dbReference type="InterPro" id="IPR041581">
    <property type="entry name" value="Glyoxalase_6"/>
</dbReference>
<protein>
    <recommendedName>
        <fullName evidence="1">VOC domain-containing protein</fullName>
    </recommendedName>
</protein>
<proteinExistence type="predicted"/>
<reference evidence="2 3" key="1">
    <citation type="submission" date="2013-04" db="EMBL/GenBank/DDBJ databases">
        <title>Complete genome sequence of Corynebacterium humireducens DSM 45392(T), isolated from a wastewater-fed microbial fuel cell.</title>
        <authorList>
            <person name="Ruckert C."/>
            <person name="Albersmeier A."/>
            <person name="Kalinowski J."/>
        </authorList>
    </citation>
    <scope>NUCLEOTIDE SEQUENCE [LARGE SCALE GENOMIC DNA]</scope>
    <source>
        <strain evidence="3">MFC-5</strain>
    </source>
</reference>
<dbReference type="InterPro" id="IPR004360">
    <property type="entry name" value="Glyas_Fos-R_dOase_dom"/>
</dbReference>
<evidence type="ECO:0000259" key="1">
    <source>
        <dbReference type="PROSITE" id="PS51819"/>
    </source>
</evidence>
<dbReference type="KEGG" id="chm:B842_00635"/>
<accession>A0A0B5D6M7</accession>
<dbReference type="SUPFAM" id="SSF54593">
    <property type="entry name" value="Glyoxalase/Bleomycin resistance protein/Dihydroxybiphenyl dioxygenase"/>
    <property type="match status" value="2"/>
</dbReference>
<dbReference type="Pfam" id="PF18029">
    <property type="entry name" value="Glyoxalase_6"/>
    <property type="match status" value="1"/>
</dbReference>
<dbReference type="PANTHER" id="PTHR33993:SF14">
    <property type="entry name" value="GB|AAF24581.1"/>
    <property type="match status" value="1"/>
</dbReference>
<feature type="domain" description="VOC" evidence="1">
    <location>
        <begin position="10"/>
        <end position="122"/>
    </location>
</feature>
<keyword evidence="3" id="KW-1185">Reference proteome</keyword>
<dbReference type="Pfam" id="PF00903">
    <property type="entry name" value="Glyoxalase"/>
    <property type="match status" value="1"/>
</dbReference>
<dbReference type="CDD" id="cd07247">
    <property type="entry name" value="SgaA_N_like"/>
    <property type="match status" value="2"/>
</dbReference>
<evidence type="ECO:0000313" key="3">
    <source>
        <dbReference type="Proteomes" id="UP000031524"/>
    </source>
</evidence>
<sequence length="272" mass="29849">MPAFEATGGMPYWIDLTTSDVRKSTHFYAQLLDWEIDSRDDSDYRIARVQGLPVAGFIPQPEEGGAFPDTWITYFLADDIDAQVKQIERLGGRVLAAPTEVGIGRMTLLIDAAGALFGLIEPAGEDYFIAAGEPGTPVWHELTATAGFEDAVDFYHGLLDWELVAQATGEDFTYTTAVAEGAPFAGIWKAEGQFPPQVPSFWQSYLGIVDLDDAVTRVPELGGEIIREPWDSEFGRMCIIADPTGATVTLAEVEAYVEEDIRESDPLQDVEF</sequence>
<gene>
    <name evidence="2" type="ORF">B842_00635</name>
</gene>
<dbReference type="InterPro" id="IPR052164">
    <property type="entry name" value="Anthracycline_SecMetBiosynth"/>
</dbReference>
<dbReference type="STRING" id="1223515.B842_00635"/>
<feature type="domain" description="VOC" evidence="1">
    <location>
        <begin position="137"/>
        <end position="253"/>
    </location>
</feature>